<evidence type="ECO:0000313" key="1">
    <source>
        <dbReference type="EMBL" id="CAD6561855.1"/>
    </source>
</evidence>
<accession>A0ABM8PBH1</accession>
<evidence type="ECO:0008006" key="3">
    <source>
        <dbReference type="Google" id="ProtNLM"/>
    </source>
</evidence>
<dbReference type="EMBL" id="CAJHCQ010000039">
    <property type="protein sequence ID" value="CAD6561855.1"/>
    <property type="molecule type" value="Genomic_DNA"/>
</dbReference>
<reference evidence="1 2" key="1">
    <citation type="submission" date="2020-10" db="EMBL/GenBank/DDBJ databases">
        <authorList>
            <person name="Peeters C."/>
        </authorList>
    </citation>
    <scope>NUCLEOTIDE SEQUENCE [LARGE SCALE GENOMIC DNA]</scope>
    <source>
        <strain evidence="1 2">LMG 27952</strain>
    </source>
</reference>
<sequence>MKKTKPLYHGHRFPASVIRCAVRWYFRFNLSLRDIEELLLERGVVETYETVALSEQAGSNVGNPG</sequence>
<name>A0ABM8PBH1_9BURK</name>
<dbReference type="Proteomes" id="UP000656319">
    <property type="component" value="Unassembled WGS sequence"/>
</dbReference>
<evidence type="ECO:0000313" key="2">
    <source>
        <dbReference type="Proteomes" id="UP000656319"/>
    </source>
</evidence>
<keyword evidence="2" id="KW-1185">Reference proteome</keyword>
<protein>
    <recommendedName>
        <fullName evidence="3">Transposase</fullName>
    </recommendedName>
</protein>
<gene>
    <name evidence="1" type="ORF">LMG27952_07599</name>
</gene>
<proteinExistence type="predicted"/>
<comment type="caution">
    <text evidence="1">The sequence shown here is derived from an EMBL/GenBank/DDBJ whole genome shotgun (WGS) entry which is preliminary data.</text>
</comment>
<organism evidence="1 2">
    <name type="scientific">Paraburkholderia hiiakae</name>
    <dbReference type="NCBI Taxonomy" id="1081782"/>
    <lineage>
        <taxon>Bacteria</taxon>
        <taxon>Pseudomonadati</taxon>
        <taxon>Pseudomonadota</taxon>
        <taxon>Betaproteobacteria</taxon>
        <taxon>Burkholderiales</taxon>
        <taxon>Burkholderiaceae</taxon>
        <taxon>Paraburkholderia</taxon>
    </lineage>
</organism>